<protein>
    <recommendedName>
        <fullName evidence="1">Carrier domain-containing protein</fullName>
    </recommendedName>
</protein>
<dbReference type="SUPFAM" id="SSF47336">
    <property type="entry name" value="ACP-like"/>
    <property type="match status" value="1"/>
</dbReference>
<evidence type="ECO:0000313" key="3">
    <source>
        <dbReference type="Proteomes" id="UP000177328"/>
    </source>
</evidence>
<evidence type="ECO:0000259" key="1">
    <source>
        <dbReference type="PROSITE" id="PS50075"/>
    </source>
</evidence>
<dbReference type="Gene3D" id="1.10.1200.10">
    <property type="entry name" value="ACP-like"/>
    <property type="match status" value="1"/>
</dbReference>
<dbReference type="InterPro" id="IPR009081">
    <property type="entry name" value="PP-bd_ACP"/>
</dbReference>
<proteinExistence type="predicted"/>
<feature type="domain" description="Carrier" evidence="1">
    <location>
        <begin position="1"/>
        <end position="76"/>
    </location>
</feature>
<dbReference type="EMBL" id="MFDD01000015">
    <property type="protein sequence ID" value="OGE39727.1"/>
    <property type="molecule type" value="Genomic_DNA"/>
</dbReference>
<dbReference type="PROSITE" id="PS50075">
    <property type="entry name" value="CARRIER"/>
    <property type="match status" value="1"/>
</dbReference>
<organism evidence="2 3">
    <name type="scientific">Candidatus Daviesbacteria bacterium RIFCSPHIGHO2_02_FULL_43_12</name>
    <dbReference type="NCBI Taxonomy" id="1797776"/>
    <lineage>
        <taxon>Bacteria</taxon>
        <taxon>Candidatus Daviesiibacteriota</taxon>
    </lineage>
</organism>
<evidence type="ECO:0000313" key="2">
    <source>
        <dbReference type="EMBL" id="OGE39727.1"/>
    </source>
</evidence>
<accession>A0A1F5KFL5</accession>
<dbReference type="AlphaFoldDB" id="A0A1F5KFL5"/>
<dbReference type="Pfam" id="PF00550">
    <property type="entry name" value="PP-binding"/>
    <property type="match status" value="1"/>
</dbReference>
<name>A0A1F5KFL5_9BACT</name>
<comment type="caution">
    <text evidence="2">The sequence shown here is derived from an EMBL/GenBank/DDBJ whole genome shotgun (WGS) entry which is preliminary data.</text>
</comment>
<dbReference type="InterPro" id="IPR036736">
    <property type="entry name" value="ACP-like_sf"/>
</dbReference>
<dbReference type="Proteomes" id="UP000177328">
    <property type="component" value="Unassembled WGS sequence"/>
</dbReference>
<reference evidence="2 3" key="1">
    <citation type="journal article" date="2016" name="Nat. Commun.">
        <title>Thousands of microbial genomes shed light on interconnected biogeochemical processes in an aquifer system.</title>
        <authorList>
            <person name="Anantharaman K."/>
            <person name="Brown C.T."/>
            <person name="Hug L.A."/>
            <person name="Sharon I."/>
            <person name="Castelle C.J."/>
            <person name="Probst A.J."/>
            <person name="Thomas B.C."/>
            <person name="Singh A."/>
            <person name="Wilkins M.J."/>
            <person name="Karaoz U."/>
            <person name="Brodie E.L."/>
            <person name="Williams K.H."/>
            <person name="Hubbard S.S."/>
            <person name="Banfield J.F."/>
        </authorList>
    </citation>
    <scope>NUCLEOTIDE SEQUENCE [LARGE SCALE GENOMIC DNA]</scope>
</reference>
<sequence length="78" mass="8532">MEQQTEIIEEIAQHLGVSPADIDSMASLSDDLGLGPIERSDLIAFLANKYKTAFRPTEVEGIETVEDLVAIVEDSLLE</sequence>
<gene>
    <name evidence="2" type="ORF">A3D25_03295</name>
</gene>